<dbReference type="AlphaFoldDB" id="A0A6J7H1D5"/>
<evidence type="ECO:0000313" key="2">
    <source>
        <dbReference type="EMBL" id="CAB4910290.1"/>
    </source>
</evidence>
<proteinExistence type="predicted"/>
<feature type="transmembrane region" description="Helical" evidence="1">
    <location>
        <begin position="350"/>
        <end position="368"/>
    </location>
</feature>
<dbReference type="Pfam" id="PF13687">
    <property type="entry name" value="DUF4153"/>
    <property type="match status" value="1"/>
</dbReference>
<feature type="transmembrane region" description="Helical" evidence="1">
    <location>
        <begin position="285"/>
        <end position="305"/>
    </location>
</feature>
<feature type="transmembrane region" description="Helical" evidence="1">
    <location>
        <begin position="173"/>
        <end position="196"/>
    </location>
</feature>
<keyword evidence="1" id="KW-0812">Transmembrane</keyword>
<keyword evidence="1" id="KW-0472">Membrane</keyword>
<feature type="transmembrane region" description="Helical" evidence="1">
    <location>
        <begin position="68"/>
        <end position="89"/>
    </location>
</feature>
<protein>
    <submittedName>
        <fullName evidence="2">Unannotated protein</fullName>
    </submittedName>
</protein>
<dbReference type="EMBL" id="CAFBMK010000053">
    <property type="protein sequence ID" value="CAB4910290.1"/>
    <property type="molecule type" value="Genomic_DNA"/>
</dbReference>
<evidence type="ECO:0000256" key="1">
    <source>
        <dbReference type="SAM" id="Phobius"/>
    </source>
</evidence>
<name>A0A6J7H1D5_9ZZZZ</name>
<sequence>MSKNTLLLTLAATTTAALVVAGQRIGLAVSVVLLLALAAAVSAAPRRVDRSALTVGVLLALQPTLRDAGWVVAITVAAALVAGAAAVAPPNRWPALARVLVAPLRLGGGTRAVVEAGRLHAPEAGSTGWAAAARGLGLAGILVAGFGGLFAWADPAFADAGERLLDVGGDPAALARRGLLALLVCGVTGALVRAGATARPVGPFRPWVRFGATELRIAVAALVGLFAAFVVVQGPILFGGDPHVQATAGLGYGTYAREGFVQLVVVALLTLGVVGVAARTPDSAVRALLAALCVLTVVVLLSAHLRLGLVTEAYGLTRVRLGGRAVVLLLGLVLCLVLAAGASRAVADRAPRLVLLLCLAGVLAFSLVNPDGRIAASAAARVADGRPVDRDYVRGLSADALHRLWQIPRARGGADLWDPIERRLERPDGVAGFNVGRWTAR</sequence>
<reference evidence="2" key="1">
    <citation type="submission" date="2020-05" db="EMBL/GenBank/DDBJ databases">
        <authorList>
            <person name="Chiriac C."/>
            <person name="Salcher M."/>
            <person name="Ghai R."/>
            <person name="Kavagutti S V."/>
        </authorList>
    </citation>
    <scope>NUCLEOTIDE SEQUENCE</scope>
</reference>
<feature type="transmembrane region" description="Helical" evidence="1">
    <location>
        <begin position="135"/>
        <end position="153"/>
    </location>
</feature>
<feature type="transmembrane region" description="Helical" evidence="1">
    <location>
        <begin position="325"/>
        <end position="343"/>
    </location>
</feature>
<accession>A0A6J7H1D5</accession>
<dbReference type="InterPro" id="IPR025291">
    <property type="entry name" value="DUF4153"/>
</dbReference>
<organism evidence="2">
    <name type="scientific">freshwater metagenome</name>
    <dbReference type="NCBI Taxonomy" id="449393"/>
    <lineage>
        <taxon>unclassified sequences</taxon>
        <taxon>metagenomes</taxon>
        <taxon>ecological metagenomes</taxon>
    </lineage>
</organism>
<feature type="transmembrane region" description="Helical" evidence="1">
    <location>
        <begin position="27"/>
        <end position="44"/>
    </location>
</feature>
<gene>
    <name evidence="2" type="ORF">UFOPK3564_01183</name>
</gene>
<feature type="transmembrane region" description="Helical" evidence="1">
    <location>
        <begin position="259"/>
        <end position="278"/>
    </location>
</feature>
<feature type="transmembrane region" description="Helical" evidence="1">
    <location>
        <begin position="217"/>
        <end position="239"/>
    </location>
</feature>
<keyword evidence="1" id="KW-1133">Transmembrane helix</keyword>